<keyword evidence="2" id="KW-0813">Transport</keyword>
<feature type="transmembrane region" description="Helical" evidence="8">
    <location>
        <begin position="12"/>
        <end position="35"/>
    </location>
</feature>
<evidence type="ECO:0000256" key="1">
    <source>
        <dbReference type="ARBA" id="ARBA00004429"/>
    </source>
</evidence>
<dbReference type="RefSeq" id="WP_142902395.1">
    <property type="nucleotide sequence ID" value="NZ_ML660087.1"/>
</dbReference>
<dbReference type="PANTHER" id="PTHR23522:SF10">
    <property type="entry name" value="3-PHENYLPROPIONIC ACID TRANSPORTER-RELATED"/>
    <property type="match status" value="1"/>
</dbReference>
<sequence length="399" mass="43438">MTMLSELRSVPYWRLSSFYFFNCAVLGAILPYWGLYLQELGFSATQIGSVGAILMATNIVAPNLWGWISDYTGRRLLVIRGGIFLACFSFLGIFYVDSFIGFAVLTGCCSFCWQGLNSQFEVITLGHLSGRTQYYGHIRLWGSVGFVAAVASLGLALDYMSIHRLPYVVLSLLICMWFSTLSVSGAGSASGGRESGTGLAQVVRQPVVWGLLLSVTLLQLSHGAYYTFYSLYLDSYGYSKATIGGLWALAVIAEVLMFLVMYKVVMRISLRGILAFGMAVAAVRWGVIAAAPDALVVLIAAQLCHAFTFTAVHVAVIEFIRRHFGSRYQGQGQALYCSLCIGAGGALGAMLSGRSWEWSGAGTFGFAALAAALGLWVTWRWVYPLPRESDEQTLVTEAK</sequence>
<evidence type="ECO:0000313" key="10">
    <source>
        <dbReference type="EMBL" id="TQV86242.1"/>
    </source>
</evidence>
<dbReference type="NCBIfam" id="NF037955">
    <property type="entry name" value="mfs"/>
    <property type="match status" value="1"/>
</dbReference>
<keyword evidence="4" id="KW-0997">Cell inner membrane</keyword>
<feature type="transmembrane region" description="Helical" evidence="8">
    <location>
        <begin position="358"/>
        <end position="379"/>
    </location>
</feature>
<feature type="transmembrane region" description="Helical" evidence="8">
    <location>
        <begin position="268"/>
        <end position="288"/>
    </location>
</feature>
<accession>A0A545U9U1</accession>
<keyword evidence="5 8" id="KW-0812">Transmembrane</keyword>
<dbReference type="PIRSF" id="PIRSF004925">
    <property type="entry name" value="HcaT"/>
    <property type="match status" value="1"/>
</dbReference>
<comment type="subcellular location">
    <subcellularLocation>
        <location evidence="1">Cell inner membrane</location>
        <topology evidence="1">Multi-pass membrane protein</topology>
    </subcellularLocation>
</comment>
<evidence type="ECO:0000256" key="4">
    <source>
        <dbReference type="ARBA" id="ARBA00022519"/>
    </source>
</evidence>
<gene>
    <name evidence="10" type="ORF">FKG94_01435</name>
</gene>
<evidence type="ECO:0000256" key="6">
    <source>
        <dbReference type="ARBA" id="ARBA00022989"/>
    </source>
</evidence>
<reference evidence="10 11" key="1">
    <citation type="submission" date="2019-06" db="EMBL/GenBank/DDBJ databases">
        <title>Whole genome sequence for Cellvibrionaceae sp. R142.</title>
        <authorList>
            <person name="Wang G."/>
        </authorList>
    </citation>
    <scope>NUCLEOTIDE SEQUENCE [LARGE SCALE GENOMIC DNA]</scope>
    <source>
        <strain evidence="10 11">R142</strain>
    </source>
</reference>
<dbReference type="Pfam" id="PF12832">
    <property type="entry name" value="MFS_1_like"/>
    <property type="match status" value="1"/>
</dbReference>
<evidence type="ECO:0000256" key="5">
    <source>
        <dbReference type="ARBA" id="ARBA00022692"/>
    </source>
</evidence>
<evidence type="ECO:0000256" key="3">
    <source>
        <dbReference type="ARBA" id="ARBA00022475"/>
    </source>
</evidence>
<dbReference type="GO" id="GO:0030395">
    <property type="term" value="F:lactose binding"/>
    <property type="evidence" value="ECO:0007669"/>
    <property type="project" value="TreeGrafter"/>
</dbReference>
<protein>
    <submittedName>
        <fullName evidence="10">MFS transporter</fullName>
    </submittedName>
</protein>
<keyword evidence="7 8" id="KW-0472">Membrane</keyword>
<comment type="caution">
    <text evidence="10">The sequence shown here is derived from an EMBL/GenBank/DDBJ whole genome shotgun (WGS) entry which is preliminary data.</text>
</comment>
<dbReference type="AlphaFoldDB" id="A0A545U9U1"/>
<organism evidence="10 11">
    <name type="scientific">Exilibacterium tricleocarpae</name>
    <dbReference type="NCBI Taxonomy" id="2591008"/>
    <lineage>
        <taxon>Bacteria</taxon>
        <taxon>Pseudomonadati</taxon>
        <taxon>Pseudomonadota</taxon>
        <taxon>Gammaproteobacteria</taxon>
        <taxon>Cellvibrionales</taxon>
        <taxon>Cellvibrionaceae</taxon>
        <taxon>Exilibacterium</taxon>
    </lineage>
</organism>
<feature type="transmembrane region" description="Helical" evidence="8">
    <location>
        <begin position="241"/>
        <end position="261"/>
    </location>
</feature>
<dbReference type="InterPro" id="IPR024989">
    <property type="entry name" value="MFS_assoc_dom"/>
</dbReference>
<dbReference type="SUPFAM" id="SSF103473">
    <property type="entry name" value="MFS general substrate transporter"/>
    <property type="match status" value="1"/>
</dbReference>
<dbReference type="Gene3D" id="1.20.1250.20">
    <property type="entry name" value="MFS general substrate transporter like domains"/>
    <property type="match status" value="2"/>
</dbReference>
<evidence type="ECO:0000256" key="7">
    <source>
        <dbReference type="ARBA" id="ARBA00023136"/>
    </source>
</evidence>
<keyword evidence="11" id="KW-1185">Reference proteome</keyword>
<feature type="transmembrane region" description="Helical" evidence="8">
    <location>
        <begin position="140"/>
        <end position="159"/>
    </location>
</feature>
<dbReference type="OrthoDB" id="9150135at2"/>
<feature type="transmembrane region" description="Helical" evidence="8">
    <location>
        <begin position="77"/>
        <end position="96"/>
    </location>
</feature>
<feature type="transmembrane region" description="Helical" evidence="8">
    <location>
        <begin position="47"/>
        <end position="65"/>
    </location>
</feature>
<dbReference type="PANTHER" id="PTHR23522">
    <property type="entry name" value="BLL5896 PROTEIN"/>
    <property type="match status" value="1"/>
</dbReference>
<dbReference type="InterPro" id="IPR026032">
    <property type="entry name" value="HcaT-like"/>
</dbReference>
<evidence type="ECO:0000256" key="8">
    <source>
        <dbReference type="SAM" id="Phobius"/>
    </source>
</evidence>
<feature type="domain" description="Major facilitator superfamily associated" evidence="9">
    <location>
        <begin position="12"/>
        <end position="362"/>
    </location>
</feature>
<evidence type="ECO:0000313" key="11">
    <source>
        <dbReference type="Proteomes" id="UP000319732"/>
    </source>
</evidence>
<evidence type="ECO:0000259" key="9">
    <source>
        <dbReference type="Pfam" id="PF12832"/>
    </source>
</evidence>
<dbReference type="Proteomes" id="UP000319732">
    <property type="component" value="Unassembled WGS sequence"/>
</dbReference>
<dbReference type="EMBL" id="VHSG01000002">
    <property type="protein sequence ID" value="TQV86242.1"/>
    <property type="molecule type" value="Genomic_DNA"/>
</dbReference>
<feature type="transmembrane region" description="Helical" evidence="8">
    <location>
        <begin position="332"/>
        <end position="352"/>
    </location>
</feature>
<dbReference type="GO" id="GO:0005886">
    <property type="term" value="C:plasma membrane"/>
    <property type="evidence" value="ECO:0007669"/>
    <property type="project" value="UniProtKB-SubCell"/>
</dbReference>
<proteinExistence type="predicted"/>
<feature type="transmembrane region" description="Helical" evidence="8">
    <location>
        <begin position="294"/>
        <end position="320"/>
    </location>
</feature>
<dbReference type="InterPro" id="IPR036259">
    <property type="entry name" value="MFS_trans_sf"/>
</dbReference>
<dbReference type="GO" id="GO:0015528">
    <property type="term" value="F:lactose:proton symporter activity"/>
    <property type="evidence" value="ECO:0007669"/>
    <property type="project" value="TreeGrafter"/>
</dbReference>
<keyword evidence="6 8" id="KW-1133">Transmembrane helix</keyword>
<keyword evidence="3" id="KW-1003">Cell membrane</keyword>
<feature type="transmembrane region" description="Helical" evidence="8">
    <location>
        <begin position="165"/>
        <end position="186"/>
    </location>
</feature>
<feature type="transmembrane region" description="Helical" evidence="8">
    <location>
        <begin position="102"/>
        <end position="128"/>
    </location>
</feature>
<evidence type="ECO:0000256" key="2">
    <source>
        <dbReference type="ARBA" id="ARBA00022448"/>
    </source>
</evidence>
<name>A0A545U9U1_9GAMM</name>
<feature type="transmembrane region" description="Helical" evidence="8">
    <location>
        <begin position="207"/>
        <end position="229"/>
    </location>
</feature>